<protein>
    <submittedName>
        <fullName evidence="1">Uncharacterized protein</fullName>
    </submittedName>
</protein>
<organism evidence="1 2">
    <name type="scientific">Brucella ciceri</name>
    <dbReference type="NCBI Taxonomy" id="391287"/>
    <lineage>
        <taxon>Bacteria</taxon>
        <taxon>Pseudomonadati</taxon>
        <taxon>Pseudomonadota</taxon>
        <taxon>Alphaproteobacteria</taxon>
        <taxon>Hyphomicrobiales</taxon>
        <taxon>Brucellaceae</taxon>
        <taxon>Brucella/Ochrobactrum group</taxon>
        <taxon>Brucella</taxon>
    </lineage>
</organism>
<comment type="caution">
    <text evidence="1">The sequence shown here is derived from an EMBL/GenBank/DDBJ whole genome shotgun (WGS) entry which is preliminary data.</text>
</comment>
<evidence type="ECO:0000313" key="2">
    <source>
        <dbReference type="Proteomes" id="UP000568486"/>
    </source>
</evidence>
<evidence type="ECO:0000313" key="1">
    <source>
        <dbReference type="EMBL" id="NKC29125.1"/>
    </source>
</evidence>
<sequence length="79" mass="9265">MAWNPAQPRGPLHDPSFIAKFFNWLFPEPERRDLQAEINAKIAEIETAKRQHRPRSHLYDELNGLMAEQLAEELGYARH</sequence>
<reference evidence="1 2" key="1">
    <citation type="submission" date="2020-03" db="EMBL/GenBank/DDBJ databases">
        <title>Whole genome sequencing of clinical and environmental type strains of Ochrobactrum.</title>
        <authorList>
            <person name="Dharne M."/>
        </authorList>
    </citation>
    <scope>NUCLEOTIDE SEQUENCE [LARGE SCALE GENOMIC DNA]</scope>
    <source>
        <strain evidence="1 2">DSM 22292</strain>
    </source>
</reference>
<dbReference type="EMBL" id="JAAVLR010000002">
    <property type="protein sequence ID" value="NKC29125.1"/>
    <property type="molecule type" value="Genomic_DNA"/>
</dbReference>
<keyword evidence="2" id="KW-1185">Reference proteome</keyword>
<dbReference type="Proteomes" id="UP000568486">
    <property type="component" value="Unassembled WGS sequence"/>
</dbReference>
<proteinExistence type="predicted"/>
<gene>
    <name evidence="1" type="ORF">HED52_21460</name>
</gene>
<name>A0ABX1E2B2_9HYPH</name>
<accession>A0ABX1E2B2</accession>